<evidence type="ECO:0000313" key="2">
    <source>
        <dbReference type="Proteomes" id="UP000051302"/>
    </source>
</evidence>
<dbReference type="InterPro" id="IPR010315">
    <property type="entry name" value="DUF915_hydro-like"/>
</dbReference>
<reference evidence="1 2" key="1">
    <citation type="journal article" date="2015" name="Genome Announc.">
        <title>Expanding the biotechnology potential of lactobacilli through comparative genomics of 213 strains and associated genera.</title>
        <authorList>
            <person name="Sun Z."/>
            <person name="Harris H.M."/>
            <person name="McCann A."/>
            <person name="Guo C."/>
            <person name="Argimon S."/>
            <person name="Zhang W."/>
            <person name="Yang X."/>
            <person name="Jeffery I.B."/>
            <person name="Cooney J.C."/>
            <person name="Kagawa T.F."/>
            <person name="Liu W."/>
            <person name="Song Y."/>
            <person name="Salvetti E."/>
            <person name="Wrobel A."/>
            <person name="Rasinkangas P."/>
            <person name="Parkhill J."/>
            <person name="Rea M.C."/>
            <person name="O'Sullivan O."/>
            <person name="Ritari J."/>
            <person name="Douillard F.P."/>
            <person name="Paul Ross R."/>
            <person name="Yang R."/>
            <person name="Briner A.E."/>
            <person name="Felis G.E."/>
            <person name="de Vos W.M."/>
            <person name="Barrangou R."/>
            <person name="Klaenhammer T.R."/>
            <person name="Caufield P.W."/>
            <person name="Cui Y."/>
            <person name="Zhang H."/>
            <person name="O'Toole P.W."/>
        </authorList>
    </citation>
    <scope>NUCLEOTIDE SEQUENCE [LARGE SCALE GENOMIC DNA]</scope>
    <source>
        <strain evidence="1 2">DSM 16982</strain>
    </source>
</reference>
<dbReference type="Pfam" id="PF06028">
    <property type="entry name" value="DUF915"/>
    <property type="match status" value="1"/>
</dbReference>
<dbReference type="Gene3D" id="3.40.50.1820">
    <property type="entry name" value="alpha/beta hydrolase"/>
    <property type="match status" value="1"/>
</dbReference>
<sequence>MSPIIMIPGSGADNNVLDGLISNVDKRYKEHHNVLKVTVNTDNSLTYSGHISTKDKNPYIVVGFENSQDGLENIKKQTTWFNTAFKDLQQKYHFKTFNAFGHSNGSLIWTYFLEDYFDNYHNVKINHLMTVGAPFNFAETSHDDKTEMLDQLIKNKNHIPKTMSYYSIAGTEQYSDDGIVPLSSVDAGKYIYQDQIKHYMFITLTGSNAEHSDMLTNSQFITLFHQFIIKSSEKLVKPVKK</sequence>
<dbReference type="Proteomes" id="UP000051302">
    <property type="component" value="Unassembled WGS sequence"/>
</dbReference>
<proteinExistence type="predicted"/>
<dbReference type="STRING" id="1423774.FD31_GL000185"/>
<keyword evidence="2" id="KW-1185">Reference proteome</keyword>
<dbReference type="AlphaFoldDB" id="A0A0R1WLT3"/>
<evidence type="ECO:0000313" key="1">
    <source>
        <dbReference type="EMBL" id="KRM18703.1"/>
    </source>
</evidence>
<organism evidence="1 2">
    <name type="scientific">Companilactobacillus nantensis DSM 16982</name>
    <dbReference type="NCBI Taxonomy" id="1423774"/>
    <lineage>
        <taxon>Bacteria</taxon>
        <taxon>Bacillati</taxon>
        <taxon>Bacillota</taxon>
        <taxon>Bacilli</taxon>
        <taxon>Lactobacillales</taxon>
        <taxon>Lactobacillaceae</taxon>
        <taxon>Companilactobacillus</taxon>
    </lineage>
</organism>
<dbReference type="PATRIC" id="fig|1423774.3.peg.189"/>
<dbReference type="EMBL" id="AZFV01000001">
    <property type="protein sequence ID" value="KRM18703.1"/>
    <property type="molecule type" value="Genomic_DNA"/>
</dbReference>
<protein>
    <submittedName>
        <fullName evidence="1">Extracellular lipase esterase</fullName>
    </submittedName>
</protein>
<dbReference type="SUPFAM" id="SSF53474">
    <property type="entry name" value="alpha/beta-Hydrolases"/>
    <property type="match status" value="1"/>
</dbReference>
<dbReference type="InterPro" id="IPR029058">
    <property type="entry name" value="AB_hydrolase_fold"/>
</dbReference>
<name>A0A0R1WLT3_9LACO</name>
<gene>
    <name evidence="1" type="ORF">FD31_GL000185</name>
</gene>
<comment type="caution">
    <text evidence="1">The sequence shown here is derived from an EMBL/GenBank/DDBJ whole genome shotgun (WGS) entry which is preliminary data.</text>
</comment>
<accession>A0A0R1WLT3</accession>